<feature type="region of interest" description="Disordered" evidence="1">
    <location>
        <begin position="31"/>
        <end position="67"/>
    </location>
</feature>
<proteinExistence type="predicted"/>
<feature type="compositionally biased region" description="Polar residues" evidence="1">
    <location>
        <begin position="44"/>
        <end position="59"/>
    </location>
</feature>
<keyword evidence="2" id="KW-1185">Reference proteome</keyword>
<organism evidence="2 3">
    <name type="scientific">Ditylenchus dipsaci</name>
    <dbReference type="NCBI Taxonomy" id="166011"/>
    <lineage>
        <taxon>Eukaryota</taxon>
        <taxon>Metazoa</taxon>
        <taxon>Ecdysozoa</taxon>
        <taxon>Nematoda</taxon>
        <taxon>Chromadorea</taxon>
        <taxon>Rhabditida</taxon>
        <taxon>Tylenchina</taxon>
        <taxon>Tylenchomorpha</taxon>
        <taxon>Sphaerularioidea</taxon>
        <taxon>Anguinidae</taxon>
        <taxon>Anguininae</taxon>
        <taxon>Ditylenchus</taxon>
    </lineage>
</organism>
<evidence type="ECO:0000313" key="2">
    <source>
        <dbReference type="Proteomes" id="UP000887574"/>
    </source>
</evidence>
<dbReference type="WBParaSite" id="jg20592">
    <property type="protein sequence ID" value="jg20592"/>
    <property type="gene ID" value="jg20592"/>
</dbReference>
<protein>
    <submittedName>
        <fullName evidence="3">Uncharacterized protein</fullName>
    </submittedName>
</protein>
<evidence type="ECO:0000313" key="3">
    <source>
        <dbReference type="WBParaSite" id="jg20592"/>
    </source>
</evidence>
<dbReference type="AlphaFoldDB" id="A0A915DJA8"/>
<feature type="compositionally biased region" description="Basic and acidic residues" evidence="1">
    <location>
        <begin position="31"/>
        <end position="43"/>
    </location>
</feature>
<reference evidence="3" key="1">
    <citation type="submission" date="2022-11" db="UniProtKB">
        <authorList>
            <consortium name="WormBaseParasite"/>
        </authorList>
    </citation>
    <scope>IDENTIFICATION</scope>
</reference>
<evidence type="ECO:0000256" key="1">
    <source>
        <dbReference type="SAM" id="MobiDB-lite"/>
    </source>
</evidence>
<name>A0A915DJA8_9BILA</name>
<accession>A0A915DJA8</accession>
<sequence>MWNPQVIIRKNQESACIPIFKASSYVRLQSDKEDSSQSFEKIRSSTAATAIRDSVSTANPKEESEAFHTANDLQFSTSAQAICDSLIAASKPIRDSVPTPNLIEESESYSLADFDRLLSTVTKPEF</sequence>
<dbReference type="Proteomes" id="UP000887574">
    <property type="component" value="Unplaced"/>
</dbReference>